<evidence type="ECO:0000256" key="12">
    <source>
        <dbReference type="RuleBase" id="RU363127"/>
    </source>
</evidence>
<keyword evidence="3 12" id="KW-0808">Transferase</keyword>
<comment type="caution">
    <text evidence="14">The sequence shown here is derived from an EMBL/GenBank/DDBJ whole genome shotgun (WGS) entry which is preliminary data.</text>
</comment>
<name>A0A7J7NB40_9MAGN</name>
<dbReference type="SUPFAM" id="SSF53448">
    <property type="entry name" value="Nucleotide-diphospho-sugar transferases"/>
    <property type="match status" value="2"/>
</dbReference>
<evidence type="ECO:0000256" key="13">
    <source>
        <dbReference type="SAM" id="MobiDB-lite"/>
    </source>
</evidence>
<proteinExistence type="inferred from homology"/>
<comment type="subcellular location">
    <subcellularLocation>
        <location evidence="1 12">Golgi apparatus membrane</location>
        <topology evidence="1 12">Single-pass type II membrane protein</topology>
    </subcellularLocation>
</comment>
<evidence type="ECO:0000256" key="8">
    <source>
        <dbReference type="ARBA" id="ARBA00023136"/>
    </source>
</evidence>
<organism evidence="14 15">
    <name type="scientific">Kingdonia uniflora</name>
    <dbReference type="NCBI Taxonomy" id="39325"/>
    <lineage>
        <taxon>Eukaryota</taxon>
        <taxon>Viridiplantae</taxon>
        <taxon>Streptophyta</taxon>
        <taxon>Embryophyta</taxon>
        <taxon>Tracheophyta</taxon>
        <taxon>Spermatophyta</taxon>
        <taxon>Magnoliopsida</taxon>
        <taxon>Ranunculales</taxon>
        <taxon>Circaeasteraceae</taxon>
        <taxon>Kingdonia</taxon>
    </lineage>
</organism>
<dbReference type="InterPro" id="IPR005027">
    <property type="entry name" value="Glyco_trans_43"/>
</dbReference>
<evidence type="ECO:0000313" key="15">
    <source>
        <dbReference type="Proteomes" id="UP000541444"/>
    </source>
</evidence>
<dbReference type="GO" id="GO:0010417">
    <property type="term" value="P:glucuronoxylan biosynthetic process"/>
    <property type="evidence" value="ECO:0007669"/>
    <property type="project" value="TreeGrafter"/>
</dbReference>
<dbReference type="AlphaFoldDB" id="A0A7J7NB40"/>
<dbReference type="Proteomes" id="UP000541444">
    <property type="component" value="Unassembled WGS sequence"/>
</dbReference>
<keyword evidence="15" id="KW-1185">Reference proteome</keyword>
<keyword evidence="7 12" id="KW-0333">Golgi apparatus</keyword>
<dbReference type="Gene3D" id="3.90.550.10">
    <property type="entry name" value="Spore Coat Polysaccharide Biosynthesis Protein SpsA, Chain A"/>
    <property type="match status" value="2"/>
</dbReference>
<dbReference type="EMBL" id="JACGCM010000926">
    <property type="protein sequence ID" value="KAF6164461.1"/>
    <property type="molecule type" value="Genomic_DNA"/>
</dbReference>
<dbReference type="GO" id="GO:0000139">
    <property type="term" value="C:Golgi membrane"/>
    <property type="evidence" value="ECO:0007669"/>
    <property type="project" value="UniProtKB-SubCell"/>
</dbReference>
<keyword evidence="10 12" id="KW-0961">Cell wall biogenesis/degradation</keyword>
<dbReference type="GO" id="GO:0071555">
    <property type="term" value="P:cell wall organization"/>
    <property type="evidence" value="ECO:0007669"/>
    <property type="project" value="UniProtKB-KW"/>
</dbReference>
<keyword evidence="5 12" id="KW-0735">Signal-anchor</keyword>
<accession>A0A7J7NB40</accession>
<keyword evidence="9" id="KW-0325">Glycoprotein</keyword>
<gene>
    <name evidence="14" type="ORF">GIB67_025287</name>
</gene>
<comment type="cofactor">
    <cofactor evidence="11">
        <name>Mn(2+)</name>
        <dbReference type="ChEBI" id="CHEBI:29035"/>
    </cofactor>
</comment>
<evidence type="ECO:0000256" key="9">
    <source>
        <dbReference type="ARBA" id="ARBA00023180"/>
    </source>
</evidence>
<dbReference type="GO" id="GO:0046872">
    <property type="term" value="F:metal ion binding"/>
    <property type="evidence" value="ECO:0007669"/>
    <property type="project" value="UniProtKB-KW"/>
</dbReference>
<dbReference type="GO" id="GO:0015018">
    <property type="term" value="F:galactosylgalactosylxylosylprotein 3-beta-glucuronosyltransferase activity"/>
    <property type="evidence" value="ECO:0007669"/>
    <property type="project" value="InterPro"/>
</dbReference>
<protein>
    <recommendedName>
        <fullName evidence="12">Glycosyltransferases</fullName>
        <ecNumber evidence="12">2.4.-.-</ecNumber>
    </recommendedName>
</protein>
<keyword evidence="11" id="KW-0479">Metal-binding</keyword>
<dbReference type="Pfam" id="PF03360">
    <property type="entry name" value="Glyco_transf_43"/>
    <property type="match status" value="2"/>
</dbReference>
<evidence type="ECO:0000256" key="7">
    <source>
        <dbReference type="ARBA" id="ARBA00023034"/>
    </source>
</evidence>
<evidence type="ECO:0000256" key="2">
    <source>
        <dbReference type="ARBA" id="ARBA00007706"/>
    </source>
</evidence>
<evidence type="ECO:0000256" key="3">
    <source>
        <dbReference type="ARBA" id="ARBA00022679"/>
    </source>
</evidence>
<evidence type="ECO:0000256" key="1">
    <source>
        <dbReference type="ARBA" id="ARBA00004323"/>
    </source>
</evidence>
<dbReference type="PANTHER" id="PTHR10896:SF20">
    <property type="entry name" value="BETA-1,4-XYLOSYLTRANSFERASE IRX9L-RELATED"/>
    <property type="match status" value="1"/>
</dbReference>
<evidence type="ECO:0000313" key="14">
    <source>
        <dbReference type="EMBL" id="KAF6164461.1"/>
    </source>
</evidence>
<comment type="similarity">
    <text evidence="2 12">Belongs to the glycosyltransferase 43 family.</text>
</comment>
<feature type="compositionally biased region" description="Low complexity" evidence="13">
    <location>
        <begin position="23"/>
        <end position="40"/>
    </location>
</feature>
<evidence type="ECO:0000256" key="5">
    <source>
        <dbReference type="ARBA" id="ARBA00022968"/>
    </source>
</evidence>
<keyword evidence="11" id="KW-0464">Manganese</keyword>
<dbReference type="GO" id="GO:0009834">
    <property type="term" value="P:plant-type secondary cell wall biogenesis"/>
    <property type="evidence" value="ECO:0007669"/>
    <property type="project" value="TreeGrafter"/>
</dbReference>
<dbReference type="GO" id="GO:0042285">
    <property type="term" value="F:xylosyltransferase activity"/>
    <property type="evidence" value="ECO:0007669"/>
    <property type="project" value="TreeGrafter"/>
</dbReference>
<evidence type="ECO:0000256" key="4">
    <source>
        <dbReference type="ARBA" id="ARBA00022692"/>
    </source>
</evidence>
<dbReference type="CDD" id="cd00218">
    <property type="entry name" value="GlcAT-I"/>
    <property type="match status" value="1"/>
</dbReference>
<keyword evidence="6 12" id="KW-1133">Transmembrane helix</keyword>
<evidence type="ECO:0000256" key="11">
    <source>
        <dbReference type="PIRSR" id="PIRSR605027-3"/>
    </source>
</evidence>
<keyword evidence="4 12" id="KW-0812">Transmembrane</keyword>
<evidence type="ECO:0000256" key="10">
    <source>
        <dbReference type="ARBA" id="ARBA00023316"/>
    </source>
</evidence>
<evidence type="ECO:0000256" key="6">
    <source>
        <dbReference type="ARBA" id="ARBA00022989"/>
    </source>
</evidence>
<keyword evidence="8 12" id="KW-0472">Membrane</keyword>
<comment type="function">
    <text evidence="12">Involved in the synthesis of glucuronoxylan hemicellulose in secondary cell walls.</text>
</comment>
<feature type="region of interest" description="Disordered" evidence="13">
    <location>
        <begin position="1"/>
        <end position="40"/>
    </location>
</feature>
<feature type="binding site" evidence="11">
    <location>
        <position position="279"/>
    </location>
    <ligand>
        <name>Mn(2+)</name>
        <dbReference type="ChEBI" id="CHEBI:29035"/>
    </ligand>
</feature>
<dbReference type="PANTHER" id="PTHR10896">
    <property type="entry name" value="GALACTOSYLGALACTOSYLXYLOSYLPROTEIN 3-BETA-GLUCURONOSYLTRANSFERASE BETA-1,3-GLUCURONYLTRANSFERASE"/>
    <property type="match status" value="1"/>
</dbReference>
<sequence length="548" mass="62805">MASIRRTLSPIPRPGAIQNGETHSVPSPLSKSSSHSQNHLESGGLLSTVFGSMDSHPLLYRIQTIVLNILSHRSSRPLERSKSKGPFLRRSFIHFFICFVVGIFFGLTPFLSTSFPINLVSKYQTFSFDVTPAPVVIEYHRDRFENFVLKTNASVETENLVLKTTVSQPSVQDTVLNYRTLLIIVTPTYARPFQAYYLNRLAHTLRLVPAPLLWIVIEISMQSVETADILRRAGVMYRHLVCDKNITSSKDRGVGQRNVALSHIEKHRLDGIVYFADADNVYSVELFEQMREIRLSPILKEISPPLHDSAHALVLFSRRIDLGNISHRMYDTKDKTFFCKRRENVRPFFLTPDTLRLVFGIKAFKHVELYCNSVYILTKSLPGVIGISTYFSVLFLNLKIHDSCAVLDPRRLGTWLVAMLAKSKNRVVLEGPVCNGTQINGWHTNDRSKRMRRFHADMSGFAFNSTILWDPSRWHRHTLEPIRQLNTVKEGFQESTFIEQVVEDESQMEGLVDCSRILLWHLHLEASHPFYPQNWLTKKSLDVIEPLT</sequence>
<dbReference type="OrthoDB" id="675023at2759"/>
<dbReference type="InterPro" id="IPR029044">
    <property type="entry name" value="Nucleotide-diphossugar_trans"/>
</dbReference>
<feature type="transmembrane region" description="Helical" evidence="12">
    <location>
        <begin position="92"/>
        <end position="111"/>
    </location>
</feature>
<dbReference type="EC" id="2.4.-.-" evidence="12"/>
<reference evidence="14 15" key="1">
    <citation type="journal article" date="2020" name="IScience">
        <title>Genome Sequencing of the Endangered Kingdonia uniflora (Circaeasteraceae, Ranunculales) Reveals Potential Mechanisms of Evolutionary Specialization.</title>
        <authorList>
            <person name="Sun Y."/>
            <person name="Deng T."/>
            <person name="Zhang A."/>
            <person name="Moore M.J."/>
            <person name="Landis J.B."/>
            <person name="Lin N."/>
            <person name="Zhang H."/>
            <person name="Zhang X."/>
            <person name="Huang J."/>
            <person name="Zhang X."/>
            <person name="Sun H."/>
            <person name="Wang H."/>
        </authorList>
    </citation>
    <scope>NUCLEOTIDE SEQUENCE [LARGE SCALE GENOMIC DNA]</scope>
    <source>
        <strain evidence="14">TB1705</strain>
        <tissue evidence="14">Leaf</tissue>
    </source>
</reference>